<protein>
    <submittedName>
        <fullName evidence="1">Uncharacterized protein</fullName>
    </submittedName>
</protein>
<gene>
    <name evidence="1" type="ORF">GCM10017577_70060</name>
</gene>
<dbReference type="EMBL" id="BSFQ01000057">
    <property type="protein sequence ID" value="GLL15852.1"/>
    <property type="molecule type" value="Genomic_DNA"/>
</dbReference>
<proteinExistence type="predicted"/>
<evidence type="ECO:0000313" key="2">
    <source>
        <dbReference type="Proteomes" id="UP001143463"/>
    </source>
</evidence>
<evidence type="ECO:0000313" key="1">
    <source>
        <dbReference type="EMBL" id="GLL15852.1"/>
    </source>
</evidence>
<dbReference type="Proteomes" id="UP001143463">
    <property type="component" value="Unassembled WGS sequence"/>
</dbReference>
<reference evidence="1" key="2">
    <citation type="submission" date="2023-01" db="EMBL/GenBank/DDBJ databases">
        <authorList>
            <person name="Sun Q."/>
            <person name="Evtushenko L."/>
        </authorList>
    </citation>
    <scope>NUCLEOTIDE SEQUENCE</scope>
    <source>
        <strain evidence="1">VKM Ac-1069</strain>
    </source>
</reference>
<dbReference type="AlphaFoldDB" id="A0A9W6P133"/>
<reference evidence="1" key="1">
    <citation type="journal article" date="2014" name="Int. J. Syst. Evol. Microbiol.">
        <title>Complete genome sequence of Corynebacterium casei LMG S-19264T (=DSM 44701T), isolated from a smear-ripened cheese.</title>
        <authorList>
            <consortium name="US DOE Joint Genome Institute (JGI-PGF)"/>
            <person name="Walter F."/>
            <person name="Albersmeier A."/>
            <person name="Kalinowski J."/>
            <person name="Ruckert C."/>
        </authorList>
    </citation>
    <scope>NUCLEOTIDE SEQUENCE</scope>
    <source>
        <strain evidence="1">VKM Ac-1069</strain>
    </source>
</reference>
<organism evidence="1 2">
    <name type="scientific">Pseudonocardia halophobica</name>
    <dbReference type="NCBI Taxonomy" id="29401"/>
    <lineage>
        <taxon>Bacteria</taxon>
        <taxon>Bacillati</taxon>
        <taxon>Actinomycetota</taxon>
        <taxon>Actinomycetes</taxon>
        <taxon>Pseudonocardiales</taxon>
        <taxon>Pseudonocardiaceae</taxon>
        <taxon>Pseudonocardia</taxon>
    </lineage>
</organism>
<dbReference type="SUPFAM" id="SSF159245">
    <property type="entry name" value="AttH-like"/>
    <property type="match status" value="1"/>
</dbReference>
<keyword evidence="2" id="KW-1185">Reference proteome</keyword>
<sequence length="348" mass="38214">MSLTTVQDDALSSTRRRGLPPRWFDRFYVNAHAGSSTPFFMVGAGVYPGEDVVDGYAVVVTGGEQINLRVSAPAGPGDLPTAVGPLFWETVEPLRTWRVRLSPNESGLACDLTWTARTAPWECAPVRLDDGAGTMLEFDHAFQSGRHSGWIEIDGSRHTVDRWTGQRDRSRGRRPATARQGLHLWVQAQFVDESIAFMHDLDRKNRPTLLDGAVLRTDGSVDPIVDAGHDLRFAEDLEALPGRLEVSTRSGREIALEVDPAATRGGFLAGAGYGSFHGVRHGGLVVEHDRWDLADPARVPRAMGYPLTDRLAAYVRVEDGTRTEGSGVFEFAHTRSPAYRYAPAVLVR</sequence>
<accession>A0A9W6P133</accession>
<dbReference type="RefSeq" id="WP_037053717.1">
    <property type="nucleotide sequence ID" value="NZ_BAAAUZ010000075.1"/>
</dbReference>
<comment type="caution">
    <text evidence="1">The sequence shown here is derived from an EMBL/GenBank/DDBJ whole genome shotgun (WGS) entry which is preliminary data.</text>
</comment>
<name>A0A9W6P133_9PSEU</name>